<evidence type="ECO:0000259" key="2">
    <source>
        <dbReference type="Pfam" id="PF04426"/>
    </source>
</evidence>
<dbReference type="Proteomes" id="UP000000709">
    <property type="component" value="Unassembled WGS sequence"/>
</dbReference>
<organism evidence="4">
    <name type="scientific">Spathaspora passalidarum (strain NRRL Y-27907 / 11-Y1)</name>
    <dbReference type="NCBI Taxonomy" id="619300"/>
    <lineage>
        <taxon>Eukaryota</taxon>
        <taxon>Fungi</taxon>
        <taxon>Dikarya</taxon>
        <taxon>Ascomycota</taxon>
        <taxon>Saccharomycotina</taxon>
        <taxon>Pichiomycetes</taxon>
        <taxon>Debaryomycetaceae</taxon>
        <taxon>Spathaspora</taxon>
    </lineage>
</organism>
<dbReference type="KEGG" id="spaa:SPAPADRAFT_67014"/>
<dbReference type="PANTHER" id="PTHR31904">
    <property type="entry name" value="BYPASS OF STOP CODON PROTEIN 5-RELATED"/>
    <property type="match status" value="1"/>
</dbReference>
<dbReference type="GeneID" id="18875130"/>
<gene>
    <name evidence="3" type="ORF">SPAPADRAFT_67014</name>
</gene>
<dbReference type="InterPro" id="IPR039634">
    <property type="entry name" value="Bul1-like"/>
</dbReference>
<dbReference type="InterPro" id="IPR007519">
    <property type="entry name" value="Bul1_N"/>
</dbReference>
<accession>G3AMY0</accession>
<evidence type="ECO:0000313" key="4">
    <source>
        <dbReference type="Proteomes" id="UP000000709"/>
    </source>
</evidence>
<dbReference type="HOGENOM" id="CLU_490030_0_0_1"/>
<protein>
    <recommendedName>
        <fullName evidence="5">Bul1 N-terminal domain-containing protein</fullName>
    </recommendedName>
</protein>
<feature type="domain" description="Bul1 C-terminal" evidence="2">
    <location>
        <begin position="470"/>
        <end position="507"/>
    </location>
</feature>
<feature type="domain" description="Bul1 N-terminal" evidence="1">
    <location>
        <begin position="113"/>
        <end position="167"/>
    </location>
</feature>
<dbReference type="RefSeq" id="XP_007375670.1">
    <property type="nucleotide sequence ID" value="XM_007375608.1"/>
</dbReference>
<dbReference type="PANTHER" id="PTHR31904:SF1">
    <property type="entry name" value="BYPASS OF STOP CODON PROTEIN 5-RELATED"/>
    <property type="match status" value="1"/>
</dbReference>
<dbReference type="AlphaFoldDB" id="G3AMY0"/>
<keyword evidence="4" id="KW-1185">Reference proteome</keyword>
<dbReference type="OrthoDB" id="4016204at2759"/>
<sequence length="510" mass="58029">MCAPAYDCKQFNRPDFQDPYYCDDDDDDDVQSILSIPEESNVLPSYYMYKSVVHNKFKYLSGPPSYSSLHDESSDLMQNSNPSTVSVATSISSTLQSLTSTNKISLEVRFDQPSNHDYKQGETISGHLILQNTCDSPINFSTIYILLEGSISFAETKAKTFLSMVDFDSVICPLLHIDANSIHKHPFTFRIPNYLLDSECAHVSNHLEIPPTTHYTMFCNAEVKYNLSGYILRQENCEYVNVGEIQKEVSIIPQYTNEEHINTNYESLLSKLLDETIYINKDRFNQIMCNLRITPLQNKQVITGNSKVSSVKFDANLLQGLKVKYVPAIPGHPDLNQTLSIPIEFKSTKGGEAPSIKSISAELVAATGKTYASCPVYIDDSMLFESFSNRKYNDIVVNPIIKMKGELYRLSHELDNSGLKKLLRFHIYYSNFAIPKVEYSNKEIKVNLKGMYRSLGDKSRTRNVYGGFNLTPNFQSCHMVRSYYLHLVVKFDWKSKNNVVINIPVKVGRY</sequence>
<evidence type="ECO:0000259" key="1">
    <source>
        <dbReference type="Pfam" id="PF04425"/>
    </source>
</evidence>
<proteinExistence type="predicted"/>
<dbReference type="Pfam" id="PF04426">
    <property type="entry name" value="Bul1_C"/>
    <property type="match status" value="1"/>
</dbReference>
<dbReference type="EMBL" id="GL996502">
    <property type="protein sequence ID" value="EGW32394.1"/>
    <property type="molecule type" value="Genomic_DNA"/>
</dbReference>
<evidence type="ECO:0000313" key="3">
    <source>
        <dbReference type="EMBL" id="EGW32394.1"/>
    </source>
</evidence>
<dbReference type="InParanoid" id="G3AMY0"/>
<reference evidence="3 4" key="1">
    <citation type="journal article" date="2011" name="Proc. Natl. Acad. Sci. U.S.A.">
        <title>Comparative genomics of xylose-fermenting fungi for enhanced biofuel production.</title>
        <authorList>
            <person name="Wohlbach D.J."/>
            <person name="Kuo A."/>
            <person name="Sato T.K."/>
            <person name="Potts K.M."/>
            <person name="Salamov A.A."/>
            <person name="LaButti K.M."/>
            <person name="Sun H."/>
            <person name="Clum A."/>
            <person name="Pangilinan J.L."/>
            <person name="Lindquist E.A."/>
            <person name="Lucas S."/>
            <person name="Lapidus A."/>
            <person name="Jin M."/>
            <person name="Gunawan C."/>
            <person name="Balan V."/>
            <person name="Dale B.E."/>
            <person name="Jeffries T.W."/>
            <person name="Zinkel R."/>
            <person name="Barry K.W."/>
            <person name="Grigoriev I.V."/>
            <person name="Gasch A.P."/>
        </authorList>
    </citation>
    <scope>NUCLEOTIDE SEQUENCE [LARGE SCALE GENOMIC DNA]</scope>
    <source>
        <strain evidence="4">NRRL Y-27907 / 11-Y1</strain>
    </source>
</reference>
<dbReference type="eggNOG" id="ENOG502T685">
    <property type="taxonomic scope" value="Eukaryota"/>
</dbReference>
<name>G3AMY0_SPAPN</name>
<dbReference type="InterPro" id="IPR022794">
    <property type="entry name" value="Bul1_C"/>
</dbReference>
<dbReference type="Pfam" id="PF04425">
    <property type="entry name" value="Bul1_N"/>
    <property type="match status" value="1"/>
</dbReference>
<evidence type="ECO:0008006" key="5">
    <source>
        <dbReference type="Google" id="ProtNLM"/>
    </source>
</evidence>